<proteinExistence type="predicted"/>
<protein>
    <submittedName>
        <fullName evidence="1">DUF3368 domain-containing protein</fullName>
    </submittedName>
</protein>
<dbReference type="AlphaFoldDB" id="A0A928ZZF2"/>
<dbReference type="PANTHER" id="PTHR39550:SF1">
    <property type="entry name" value="SLL0658 PROTEIN"/>
    <property type="match status" value="1"/>
</dbReference>
<keyword evidence="2" id="KW-1185">Reference proteome</keyword>
<evidence type="ECO:0000313" key="2">
    <source>
        <dbReference type="Proteomes" id="UP000615026"/>
    </source>
</evidence>
<organism evidence="1 2">
    <name type="scientific">Leptolyngbya cf. ectocarpi LEGE 11479</name>
    <dbReference type="NCBI Taxonomy" id="1828722"/>
    <lineage>
        <taxon>Bacteria</taxon>
        <taxon>Bacillati</taxon>
        <taxon>Cyanobacteriota</taxon>
        <taxon>Cyanophyceae</taxon>
        <taxon>Leptolyngbyales</taxon>
        <taxon>Leptolyngbyaceae</taxon>
        <taxon>Leptolyngbya group</taxon>
        <taxon>Leptolyngbya</taxon>
    </lineage>
</organism>
<dbReference type="RefSeq" id="WP_193996213.1">
    <property type="nucleotide sequence ID" value="NZ_JADEXP010000415.1"/>
</dbReference>
<dbReference type="Proteomes" id="UP000615026">
    <property type="component" value="Unassembled WGS sequence"/>
</dbReference>
<reference evidence="1" key="1">
    <citation type="submission" date="2020-10" db="EMBL/GenBank/DDBJ databases">
        <authorList>
            <person name="Castelo-Branco R."/>
            <person name="Eusebio N."/>
            <person name="Adriana R."/>
            <person name="Vieira A."/>
            <person name="Brugerolle De Fraissinette N."/>
            <person name="Rezende De Castro R."/>
            <person name="Schneider M.P."/>
            <person name="Vasconcelos V."/>
            <person name="Leao P.N."/>
        </authorList>
    </citation>
    <scope>NUCLEOTIDE SEQUENCE</scope>
    <source>
        <strain evidence="1">LEGE 11479</strain>
    </source>
</reference>
<comment type="caution">
    <text evidence="1">The sequence shown here is derived from an EMBL/GenBank/DDBJ whole genome shotgun (WGS) entry which is preliminary data.</text>
</comment>
<name>A0A928ZZF2_LEPEC</name>
<evidence type="ECO:0000313" key="1">
    <source>
        <dbReference type="EMBL" id="MBE9070339.1"/>
    </source>
</evidence>
<dbReference type="EMBL" id="JADEXP010000415">
    <property type="protein sequence ID" value="MBE9070339.1"/>
    <property type="molecule type" value="Genomic_DNA"/>
</dbReference>
<dbReference type="Pfam" id="PF11848">
    <property type="entry name" value="DUF3368"/>
    <property type="match status" value="1"/>
</dbReference>
<accession>A0A928ZZF2</accession>
<gene>
    <name evidence="1" type="ORF">IQ260_27220</name>
</gene>
<dbReference type="PANTHER" id="PTHR39550">
    <property type="entry name" value="SLL0658 PROTEIN"/>
    <property type="match status" value="1"/>
</dbReference>
<dbReference type="InterPro" id="IPR021799">
    <property type="entry name" value="PIN-like_prokaryotic"/>
</dbReference>
<sequence length="70" mass="7620">MPIDERRGRAEAQRLGIRITGLLGILVDAKTNGLIAAVKPVMDILMADATFRVSPALYALILKMAQEKDV</sequence>